<feature type="compositionally biased region" description="Low complexity" evidence="8">
    <location>
        <begin position="3875"/>
        <end position="3892"/>
    </location>
</feature>
<feature type="compositionally biased region" description="Low complexity" evidence="8">
    <location>
        <begin position="2798"/>
        <end position="2817"/>
    </location>
</feature>
<feature type="region of interest" description="Disordered" evidence="8">
    <location>
        <begin position="1279"/>
        <end position="1321"/>
    </location>
</feature>
<feature type="region of interest" description="Disordered" evidence="8">
    <location>
        <begin position="1116"/>
        <end position="1150"/>
    </location>
</feature>
<feature type="domain" description="Ig-like" evidence="9">
    <location>
        <begin position="3929"/>
        <end position="4017"/>
    </location>
</feature>
<sequence>MDHSGGVDDAAATSAAMAKTTTISTIAVQSGKTRIVIALLHCGDWLHLKILEITPELTQLGNTLAEALELQKAHDEVLRQLQNKQSPVEELLRQADQLIATQKPRAEVYAAMAESLGRAWKDINSNLELRKHILDLNVEYHRNAQDFFEKMDVLEATCRDATVPIEIDAVKTFLTNIHEQRRAVLESLMGALQAGNNLLGKLKELGAEGTLDSRPDRIRISVNRAISQVQGWMDELHLKRQVLETTFNRRKTQLEQCLALAILASDLRELEETIHQRRELLANSNQLGDSSSSAELLLHEHRKLIPEARQLQERALKITKATEQLVASGCYAGEQATTQSYVVLSTTSDYLTDLQSREQLLERVIAFFRSAQTVITKLDQLEIQLTATELPKTSPQLAQLHAQCARAIEEATAAPIAEGHAILSAVGHGSQGAEGVKRVAEQLENKKIRLQGLCTAHKEENMRVSAALNNFLEKHGELYTWITTIAEAFLQGHQDMGSDLTMAKDFFDLHSQLLTDLQTKGNEINSLLLTLPPILEYLEDNQRKDIDKKVEDLHDRWMRLKNILESRMELSRIYVKFHTEADLVSKGMDRLEDSIRVNKDKIDDKTMAYIEEQFDSLVPLYQSAKNTGLTFINEARRTVHPHLDVRRAATCVESTLERLAGRQLTATRSWCTHKEEILEKRETFVKLEVEMAESSKTISWVTKLDSQLYPVITTASTKPSEIVEHIENKLSVVVPDIKKAQAEVDQRIKSAEALMLKAPTSDEKTLNIKNKLYDLNQKLIEISSEYQILLQVLIGYFKNLDEIDKKAETYHQYLDKSGYPKDLSSTENVIREYESARQTIVERLRFAQTECDQISQRIRQQEPEAAAEQDTNKLQHVLELRRAEFESQWRRRHDSLESHRQLCVFDSELKQINSSIEEISRQVRNVKGQYGESVPSAKAVSQTFNNVEQSMESLERRIQTLVKTGEKLLAECHAQSPYVQSQLSGLQDRWNNLKNQAKTVRSLMDMSVPYFQLVDEADEWFKEGSKLLVTIARKSTTVRQPQEAEHLLSEVTNFLRPGEAKQSERITKISELAHQLYGPDQSKYAPVLSGNKEMIESFNTITKELRTLADNLRTAEEEKEKMKREQEEAKRIEEERKRREAELAEQKRLEEEARRVEEARIAAEKRKAEEARLAEEARIAQEKIKAEELRIAEEMKRVEVQRLAEEARLAEERRKAEEAKQAEEQRLAEERRKLEEEKRRLELERRQAEAKSAEEARQIELKRKQEEARLAELRRAEEARLEAERKRAEDDRRKAEEERRRAEEERRHAEEASRQAEEKRIHEERILIEQRKLEEIRILEFRKQEESKLAEQRKLDEQKFAAQIKAEEAKLQEQIKAEQSRLAEQRKAEEARISEQRKAEEARLAELRRKEEEARLSELKRIEEARLEEERRKIEIERKKVEEERKKVEEEKKKAEEERQRAEQARLMEEQKRIDRIEITEITDVKTEMLLTSKRVPSPLPIVEDAAEAPIFTSPLSDAVIQEGSKFTFVCQVSGQPKPTVTWYKAGISIQNNPDYHTTFDDGICSLTIEETFAEDSARYTCRAHNAAGDAETTAHLSVKESEPEEILTPPSFTKTLQPEVAKENSSFQFECKVTGNPLPTVQWFKNGECIDNSPDYTITYNNGDAVLRFEKVGLGDKAEYTCKAVNQLGMAQSTANLVVTPLEPTEAPRFIVPLSNVMARAGQKIKLECEVSGVPLPTLAWSHDGKPVRETRELKLHQEGPKATLIVFEAFPKDAGTYTVAASNIAGEAASSSSVSVKGRLPTETSDSEMASDLEPIKPSIQLPLSNTTVKEGQRIRLDCVIVGQPEPEVIWYHDNRPVKESTDIQLLFQGDRCSLVIQEALPEDAGEYKVVALNSAGEASSRCILSVTPLSDTEADGKAKEGEEKKGTTGSPPKFTKLLADVLVSEGDKVVLEGNVTGEPKPDIKWLLNNLPITDTQHFSCTHDDEGNVKLEIAHVRPEDKGVYTVKASNTHGDAKCFAQLIVKSLKPPETVEYEEIKVPPEFKEKFSDIVAFEDTATKFECIVTGKPTPKVKWLFNGDAISGKDFLISTSADRQVLSIPNLKKEHSGTLTCVAENEAGKASCAASLTVQPASSTALPELKLIPDIVSPLKTEQTQHVESSYTINREVVTKSSTSQSSKIIASDAEPHIEEHKIISQNAQTYKKVNQDAPEIKESHKIEEFHKVGQQPPIITEQSSTTYVVGEKKDMQSRTTSSESQELIQKPIPKIRPPKFVTPVIGKIVDQLVDVVLEGILDGQPTPNIKWTKNGEELKETDRIKIKWDKNRTAVEIKNITAEDAGRYSCTATNDGGTAVSTADLVVRKTIFPPVFGRRLQAQVIKKGDRIVMEVEVTGTPEPTITWYKDSIPVKECLKDAKVKSLGQSHTLVIEKADLGHTGRFMVRATNAGGEAQSIADIAVYEPTPDTMVEVVKTVVFEDVRKHETLTSSADKISSTITTPTPIPVEIPKVEILPSAVTSSETSQSAMFKSEYGTTTEQKSSKEFQQFKLEHTTPEILMPKPLDTTSIIERHTDFQIYHSEPRSQHETIEEKKIEVQDGIETSSISKESSLQYFVKKMTEGDSVVQKEVTVPEPIKPEIFEKFESFTKESESTGLPKVPPPIPPKPPKTTEIIKDFKSYTLPETQEYKTFSQEITREYSTTPTKPEFKPFQPIIAPPEYKPFPPQVVQDFDLKPEPPAEICYAPKQPGMSRKREDMSEKIRRISESQKELSAHEVPTGAIRIFPPAPKFEPKKETVEKTEQSFQSSSFQTSSLSQSYESSAKTSYDKMWTPQLERPTSSASSAYSGRPLSAQSGGIEPSTEGVQMEKQWAHKFSETHMEKSWPPMQQDEPKYEPSWSVQSTLERKWTPAETKTETIHKEIRSTSTGVPTQHYIGEVTDLQHKIQSDSYSKREFYEKEEKFAKPSEIIKSWPPAPVYTETQRTYTSIDSLPIRPVSVQDITDEVILEPGPPPEIGYAEPPRQQRRRSYVETVEQEIEKSLAPSKVPPCSVRTIPPPRDWVAPPPPLPPKQMMPQAPPLPAKPVKHVEPPKKIIESVPLEKFPELEPFPFKPGTEKPKGPKVGPPPTPSKFIKGKFTDSDYESDIEAVKITPKWKPCMSDTEESTGYRRVRPPQPVQSGRSRSTEPEPLPPSQFEHPPELQGPPRPQVRFEDNLQDTQTKKFTKHVRAQDFRKVEVPQAPVYIPVSRKPESPKAKRKTFQDGYMADTEYTTEYSSKEERSEYRQFKSSEYSSQQQSFTSKSSRQPKFPVKKHQTVSTAKKEFVATPIVTSQTTQQMYEQHDKHVTLEPFPFKPEPPVQIRKPKGPPPPSPSKFVKGEFKESDYESDYEGRIPPVWKSVTEPAYKPVRPVLTPSQHHQQYGRTPTPPTEFDNPPRIEGPPRPKFEPIDKVKSEPKKPVVFKPKPISAAPITDMIIAKPAQEPILLKPGTPPEIVYSPGPKKTQYYRSTVTAPYTNAVQTETSNVVHFDESTETGHRKVCVQQTHKVIKFGDQYRNDQKLEPFPFQAEPDRGMRSNSVPPPPTPSRFIPGDFRESDYESEVESTRIKPKWTPHGADEHLQYRRVRGPTGSRSSSVPAPKERILSPMEFDAQPPVISTHVTRDMMDGESRRHESSYQKFMDKRSNQIVHQRSRSYEPALQPGSPPEYGYAKDQRMIKSTAIKAATHHMDSMTKDFKSKTQKFVSDVVGDMNKQARKPILKKPADTDAQIWREETRASQHGTKHVDPDTGLIYFKYDFGYEFGIILPGEGKQKGGEINFPKKTVIEPPKRTRDIEMPVYHEKSPSQAPTPQFKPKKFTKWEPTSESEMSEYEMDRKHQGSRWEPSSCSPVSLSPSLPSTSPAFNNTFAGRKGAESPPSCPSTPGSTRVILQPGQARAPMFITPLRDIAVTAGQAAKFECIVQSEPPPSTLWSKNGRIIEHSNDYQIHYRNGVCRLTVTQAYPEDAGTYTCTATNPAGTANTSATLQVPGERRSQYLK</sequence>
<feature type="domain" description="Ig-like" evidence="9">
    <location>
        <begin position="2367"/>
        <end position="2457"/>
    </location>
</feature>
<dbReference type="FunFam" id="2.60.40.10:FF:000107">
    <property type="entry name" value="Myosin, light chain kinase a"/>
    <property type="match status" value="1"/>
</dbReference>
<dbReference type="Pfam" id="PF00435">
    <property type="entry name" value="Spectrin"/>
    <property type="match status" value="3"/>
</dbReference>
<dbReference type="SMART" id="SM00408">
    <property type="entry name" value="IGc2"/>
    <property type="match status" value="9"/>
</dbReference>
<dbReference type="GO" id="GO:0045989">
    <property type="term" value="P:positive regulation of striated muscle contraction"/>
    <property type="evidence" value="ECO:0007669"/>
    <property type="project" value="UniProtKB-ARBA"/>
</dbReference>
<dbReference type="InterPro" id="IPR003599">
    <property type="entry name" value="Ig_sub"/>
</dbReference>
<feature type="compositionally biased region" description="Pro residues" evidence="8">
    <location>
        <begin position="3049"/>
        <end position="3076"/>
    </location>
</feature>
<reference evidence="10" key="1">
    <citation type="submission" date="2022-03" db="EMBL/GenBank/DDBJ databases">
        <authorList>
            <person name="Sayadi A."/>
        </authorList>
    </citation>
    <scope>NUCLEOTIDE SEQUENCE</scope>
</reference>
<dbReference type="FunFam" id="2.60.40.10:FF:000632">
    <property type="entry name" value="Uncharacterized protein, isoform B"/>
    <property type="match status" value="1"/>
</dbReference>
<dbReference type="InterPro" id="IPR007110">
    <property type="entry name" value="Ig-like_dom"/>
</dbReference>
<feature type="compositionally biased region" description="Polar residues" evidence="8">
    <location>
        <begin position="2832"/>
        <end position="2841"/>
    </location>
</feature>
<feature type="region of interest" description="Disordered" evidence="8">
    <location>
        <begin position="1372"/>
        <end position="1397"/>
    </location>
</feature>
<feature type="region of interest" description="Disordered" evidence="8">
    <location>
        <begin position="3831"/>
        <end position="3916"/>
    </location>
</feature>
<feature type="region of interest" description="Disordered" evidence="8">
    <location>
        <begin position="3404"/>
        <end position="3455"/>
    </location>
</feature>
<dbReference type="GO" id="GO:0050808">
    <property type="term" value="P:synapse organization"/>
    <property type="evidence" value="ECO:0007669"/>
    <property type="project" value="TreeGrafter"/>
</dbReference>
<evidence type="ECO:0000259" key="9">
    <source>
        <dbReference type="PROSITE" id="PS50835"/>
    </source>
</evidence>
<feature type="compositionally biased region" description="Basic and acidic residues" evidence="8">
    <location>
        <begin position="1917"/>
        <end position="1929"/>
    </location>
</feature>
<keyword evidence="7" id="KW-0175">Coiled coil</keyword>
<evidence type="ECO:0000256" key="5">
    <source>
        <dbReference type="ARBA" id="ARBA00023157"/>
    </source>
</evidence>
<keyword evidence="11" id="KW-1185">Reference proteome</keyword>
<feature type="compositionally biased region" description="Basic and acidic residues" evidence="8">
    <location>
        <begin position="2786"/>
        <end position="2797"/>
    </location>
</feature>
<dbReference type="InterPro" id="IPR058157">
    <property type="entry name" value="Spectrin_met"/>
</dbReference>
<evidence type="ECO:0000256" key="3">
    <source>
        <dbReference type="ARBA" id="ARBA00022490"/>
    </source>
</evidence>
<dbReference type="SMART" id="SM00409">
    <property type="entry name" value="IG"/>
    <property type="match status" value="9"/>
</dbReference>
<evidence type="ECO:0000256" key="8">
    <source>
        <dbReference type="SAM" id="MobiDB-lite"/>
    </source>
</evidence>
<dbReference type="PANTHER" id="PTHR45080">
    <property type="entry name" value="CONTACTIN 5"/>
    <property type="match status" value="1"/>
</dbReference>
<feature type="compositionally biased region" description="Low complexity" evidence="8">
    <location>
        <begin position="3286"/>
        <end position="3299"/>
    </location>
</feature>
<feature type="region of interest" description="Disordered" evidence="8">
    <location>
        <begin position="2732"/>
        <end position="2910"/>
    </location>
</feature>
<dbReference type="Pfam" id="PF07679">
    <property type="entry name" value="I-set"/>
    <property type="match status" value="9"/>
</dbReference>
<dbReference type="Proteomes" id="UP001152888">
    <property type="component" value="Unassembled WGS sequence"/>
</dbReference>
<dbReference type="GO" id="GO:0043025">
    <property type="term" value="C:neuronal cell body"/>
    <property type="evidence" value="ECO:0007669"/>
    <property type="project" value="TreeGrafter"/>
</dbReference>
<keyword evidence="5" id="KW-1015">Disulfide bond</keyword>
<evidence type="ECO:0000313" key="10">
    <source>
        <dbReference type="EMBL" id="CAH1976513.1"/>
    </source>
</evidence>
<dbReference type="EMBL" id="CAKOFQ010006848">
    <property type="protein sequence ID" value="CAH1976513.1"/>
    <property type="molecule type" value="Genomic_DNA"/>
</dbReference>
<feature type="domain" description="Ig-like" evidence="9">
    <location>
        <begin position="2267"/>
        <end position="2360"/>
    </location>
</feature>
<name>A0A9P0KIC1_ACAOB</name>
<comment type="subcellular location">
    <subcellularLocation>
        <location evidence="1">Cytoplasm</location>
        <location evidence="1">Myofibril</location>
    </subcellularLocation>
</comment>
<feature type="compositionally biased region" description="Basic and acidic residues" evidence="8">
    <location>
        <begin position="2899"/>
        <end position="2910"/>
    </location>
</feature>
<keyword evidence="3" id="KW-0963">Cytoplasm</keyword>
<dbReference type="Gene3D" id="2.60.40.10">
    <property type="entry name" value="Immunoglobulins"/>
    <property type="match status" value="9"/>
</dbReference>
<feature type="compositionally biased region" description="Polar residues" evidence="8">
    <location>
        <begin position="3406"/>
        <end position="3416"/>
    </location>
</feature>
<evidence type="ECO:0000256" key="4">
    <source>
        <dbReference type="ARBA" id="ARBA00022729"/>
    </source>
</evidence>
<feature type="domain" description="Ig-like" evidence="9">
    <location>
        <begin position="1510"/>
        <end position="1598"/>
    </location>
</feature>
<dbReference type="FunFam" id="2.60.40.10:FF:000849">
    <property type="entry name" value="Uncharacterized protein, isoform F"/>
    <property type="match status" value="1"/>
</dbReference>
<feature type="coiled-coil region" evidence="7">
    <location>
        <begin position="909"/>
        <end position="971"/>
    </location>
</feature>
<dbReference type="InterPro" id="IPR018159">
    <property type="entry name" value="Spectrin/alpha-actinin"/>
</dbReference>
<feature type="domain" description="Ig-like" evidence="9">
    <location>
        <begin position="1820"/>
        <end position="1908"/>
    </location>
</feature>
<dbReference type="GO" id="GO:0031430">
    <property type="term" value="C:M band"/>
    <property type="evidence" value="ECO:0007669"/>
    <property type="project" value="UniProtKB-ARBA"/>
</dbReference>
<protein>
    <recommendedName>
        <fullName evidence="9">Ig-like domain-containing protein</fullName>
    </recommendedName>
</protein>
<feature type="region of interest" description="Disordered" evidence="8">
    <location>
        <begin position="1915"/>
        <end position="1934"/>
    </location>
</feature>
<feature type="domain" description="Ig-like" evidence="9">
    <location>
        <begin position="1709"/>
        <end position="1797"/>
    </location>
</feature>
<dbReference type="FunFam" id="2.60.40.10:FF:000425">
    <property type="entry name" value="Myosin light chain kinase"/>
    <property type="match status" value="2"/>
</dbReference>
<dbReference type="FunFam" id="2.60.40.10:FF:001151">
    <property type="entry name" value="Uncharacterized protein, isoform F"/>
    <property type="match status" value="1"/>
</dbReference>
<feature type="region of interest" description="Disordered" evidence="8">
    <location>
        <begin position="3001"/>
        <end position="3310"/>
    </location>
</feature>
<dbReference type="PROSITE" id="PS50835">
    <property type="entry name" value="IG_LIKE"/>
    <property type="match status" value="9"/>
</dbReference>
<evidence type="ECO:0000256" key="2">
    <source>
        <dbReference type="ARBA" id="ARBA00006692"/>
    </source>
</evidence>
<dbReference type="Gene3D" id="1.20.58.60">
    <property type="match status" value="4"/>
</dbReference>
<dbReference type="GO" id="GO:0008046">
    <property type="term" value="F:axon guidance receptor activity"/>
    <property type="evidence" value="ECO:0007669"/>
    <property type="project" value="TreeGrafter"/>
</dbReference>
<feature type="compositionally biased region" description="Basic and acidic residues" evidence="8">
    <location>
        <begin position="2748"/>
        <end position="2769"/>
    </location>
</feature>
<dbReference type="GO" id="GO:0030424">
    <property type="term" value="C:axon"/>
    <property type="evidence" value="ECO:0007669"/>
    <property type="project" value="TreeGrafter"/>
</dbReference>
<dbReference type="SUPFAM" id="SSF48726">
    <property type="entry name" value="Immunoglobulin"/>
    <property type="match status" value="9"/>
</dbReference>
<dbReference type="FunFam" id="2.60.40.10:FF:000714">
    <property type="entry name" value="Titin novex-3"/>
    <property type="match status" value="1"/>
</dbReference>
<evidence type="ECO:0000256" key="1">
    <source>
        <dbReference type="ARBA" id="ARBA00004657"/>
    </source>
</evidence>
<feature type="compositionally biased region" description="Basic and acidic residues" evidence="8">
    <location>
        <begin position="3269"/>
        <end position="3281"/>
    </location>
</feature>
<feature type="domain" description="Ig-like" evidence="9">
    <location>
        <begin position="2043"/>
        <end position="2130"/>
    </location>
</feature>
<feature type="region of interest" description="Disordered" evidence="8">
    <location>
        <begin position="2647"/>
        <end position="2666"/>
    </location>
</feature>
<dbReference type="InterPro" id="IPR013098">
    <property type="entry name" value="Ig_I-set"/>
</dbReference>
<dbReference type="GO" id="GO:0040017">
    <property type="term" value="P:positive regulation of locomotion"/>
    <property type="evidence" value="ECO:0007669"/>
    <property type="project" value="UniProtKB-ARBA"/>
</dbReference>
<feature type="compositionally biased region" description="Basic and acidic residues" evidence="8">
    <location>
        <begin position="3080"/>
        <end position="3089"/>
    </location>
</feature>
<keyword evidence="4" id="KW-0732">Signal</keyword>
<dbReference type="InterPro" id="IPR050958">
    <property type="entry name" value="Cell_Adh-Cytoskel_Orgn"/>
</dbReference>
<dbReference type="GO" id="GO:0045214">
    <property type="term" value="P:sarcomere organization"/>
    <property type="evidence" value="ECO:0007669"/>
    <property type="project" value="UniProtKB-ARBA"/>
</dbReference>
<gene>
    <name evidence="10" type="ORF">ACAOBT_LOCUS12159</name>
</gene>
<accession>A0A9P0KIC1</accession>
<dbReference type="GO" id="GO:0005886">
    <property type="term" value="C:plasma membrane"/>
    <property type="evidence" value="ECO:0007669"/>
    <property type="project" value="TreeGrafter"/>
</dbReference>
<dbReference type="PANTHER" id="PTHR45080:SF8">
    <property type="entry name" value="IG-LIKE DOMAIN-CONTAINING PROTEIN"/>
    <property type="match status" value="1"/>
</dbReference>
<comment type="caution">
    <text evidence="10">The sequence shown here is derived from an EMBL/GenBank/DDBJ whole genome shotgun (WGS) entry which is preliminary data.</text>
</comment>
<evidence type="ECO:0000313" key="11">
    <source>
        <dbReference type="Proteomes" id="UP001152888"/>
    </source>
</evidence>
<proteinExistence type="inferred from homology"/>
<dbReference type="FunFam" id="2.60.40.10:FF:000080">
    <property type="entry name" value="Myosin light chain kinase, smooth muscle"/>
    <property type="match status" value="1"/>
</dbReference>
<feature type="compositionally biased region" description="Pro residues" evidence="8">
    <location>
        <begin position="2654"/>
        <end position="2664"/>
    </location>
</feature>
<dbReference type="InterPro" id="IPR013783">
    <property type="entry name" value="Ig-like_fold"/>
</dbReference>
<dbReference type="SUPFAM" id="SSF46966">
    <property type="entry name" value="Spectrin repeat"/>
    <property type="match status" value="4"/>
</dbReference>
<dbReference type="InterPro" id="IPR002017">
    <property type="entry name" value="Spectrin_repeat"/>
</dbReference>
<feature type="domain" description="Ig-like" evidence="9">
    <location>
        <begin position="1611"/>
        <end position="1701"/>
    </location>
</feature>
<dbReference type="SMART" id="SM00150">
    <property type="entry name" value="SPEC"/>
    <property type="match status" value="6"/>
</dbReference>
<evidence type="ECO:0000256" key="6">
    <source>
        <dbReference type="ARBA" id="ARBA00023319"/>
    </source>
</evidence>
<dbReference type="FunFam" id="2.60.40.10:FF:000519">
    <property type="entry name" value="Muscle M-line assembly protein unc-89"/>
    <property type="match status" value="1"/>
</dbReference>
<dbReference type="GO" id="GO:0007156">
    <property type="term" value="P:homophilic cell adhesion via plasma membrane adhesion molecules"/>
    <property type="evidence" value="ECO:0007669"/>
    <property type="project" value="TreeGrafter"/>
</dbReference>
<dbReference type="CDD" id="cd00176">
    <property type="entry name" value="SPEC"/>
    <property type="match status" value="3"/>
</dbReference>
<feature type="domain" description="Ig-like" evidence="9">
    <location>
        <begin position="1935"/>
        <end position="2024"/>
    </location>
</feature>
<dbReference type="Pfam" id="PF25101">
    <property type="entry name" value="Spectrin_7"/>
    <property type="match status" value="1"/>
</dbReference>
<dbReference type="InterPro" id="IPR036179">
    <property type="entry name" value="Ig-like_dom_sf"/>
</dbReference>
<evidence type="ECO:0000256" key="7">
    <source>
        <dbReference type="SAM" id="Coils"/>
    </source>
</evidence>
<dbReference type="GO" id="GO:0060298">
    <property type="term" value="P:positive regulation of sarcomere organization"/>
    <property type="evidence" value="ECO:0007669"/>
    <property type="project" value="UniProtKB-ARBA"/>
</dbReference>
<organism evidence="10 11">
    <name type="scientific">Acanthoscelides obtectus</name>
    <name type="common">Bean weevil</name>
    <name type="synonym">Bruchus obtectus</name>
    <dbReference type="NCBI Taxonomy" id="200917"/>
    <lineage>
        <taxon>Eukaryota</taxon>
        <taxon>Metazoa</taxon>
        <taxon>Ecdysozoa</taxon>
        <taxon>Arthropoda</taxon>
        <taxon>Hexapoda</taxon>
        <taxon>Insecta</taxon>
        <taxon>Pterygota</taxon>
        <taxon>Neoptera</taxon>
        <taxon>Endopterygota</taxon>
        <taxon>Coleoptera</taxon>
        <taxon>Polyphaga</taxon>
        <taxon>Cucujiformia</taxon>
        <taxon>Chrysomeloidea</taxon>
        <taxon>Chrysomelidae</taxon>
        <taxon>Bruchinae</taxon>
        <taxon>Bruchini</taxon>
        <taxon>Acanthoscelides</taxon>
    </lineage>
</organism>
<feature type="compositionally biased region" description="Basic and acidic residues" evidence="8">
    <location>
        <begin position="3426"/>
        <end position="3450"/>
    </location>
</feature>
<comment type="similarity">
    <text evidence="2">Belongs to the protein kinase superfamily. CAMK Ser/Thr protein kinase family.</text>
</comment>
<feature type="region of interest" description="Disordered" evidence="8">
    <location>
        <begin position="3328"/>
        <end position="3385"/>
    </location>
</feature>
<feature type="compositionally biased region" description="Basic and acidic residues" evidence="8">
    <location>
        <begin position="2865"/>
        <end position="2877"/>
    </location>
</feature>
<keyword evidence="6" id="KW-0393">Immunoglobulin domain</keyword>
<feature type="region of interest" description="Disordered" evidence="8">
    <location>
        <begin position="3556"/>
        <end position="3585"/>
    </location>
</feature>
<dbReference type="OrthoDB" id="2152335at2759"/>
<dbReference type="InterPro" id="IPR003598">
    <property type="entry name" value="Ig_sub2"/>
</dbReference>